<evidence type="ECO:0000256" key="2">
    <source>
        <dbReference type="ARBA" id="ARBA00022649"/>
    </source>
</evidence>
<dbReference type="AlphaFoldDB" id="A0A1G1TIL6"/>
<evidence type="ECO:0000313" key="4">
    <source>
        <dbReference type="Proteomes" id="UP000177506"/>
    </source>
</evidence>
<proteinExistence type="inferred from homology"/>
<dbReference type="PANTHER" id="PTHR33755">
    <property type="entry name" value="TOXIN PARE1-RELATED"/>
    <property type="match status" value="1"/>
</dbReference>
<dbReference type="EMBL" id="MDZA01000116">
    <property type="protein sequence ID" value="OGX90698.1"/>
    <property type="molecule type" value="Genomic_DNA"/>
</dbReference>
<gene>
    <name evidence="3" type="ORF">BEN49_21965</name>
</gene>
<dbReference type="InterPro" id="IPR051803">
    <property type="entry name" value="TA_system_RelE-like_toxin"/>
</dbReference>
<evidence type="ECO:0000256" key="1">
    <source>
        <dbReference type="ARBA" id="ARBA00006226"/>
    </source>
</evidence>
<name>A0A1G1TIL6_9BACT</name>
<organism evidence="3 4">
    <name type="scientific">Hymenobacter coccineus</name>
    <dbReference type="NCBI Taxonomy" id="1908235"/>
    <lineage>
        <taxon>Bacteria</taxon>
        <taxon>Pseudomonadati</taxon>
        <taxon>Bacteroidota</taxon>
        <taxon>Cytophagia</taxon>
        <taxon>Cytophagales</taxon>
        <taxon>Hymenobacteraceae</taxon>
        <taxon>Hymenobacter</taxon>
    </lineage>
</organism>
<keyword evidence="2" id="KW-1277">Toxin-antitoxin system</keyword>
<evidence type="ECO:0000313" key="3">
    <source>
        <dbReference type="EMBL" id="OGX90698.1"/>
    </source>
</evidence>
<keyword evidence="4" id="KW-1185">Reference proteome</keyword>
<comment type="similarity">
    <text evidence="1">Belongs to the RelE toxin family.</text>
</comment>
<evidence type="ECO:0008006" key="5">
    <source>
        <dbReference type="Google" id="ProtNLM"/>
    </source>
</evidence>
<dbReference type="InterPro" id="IPR007712">
    <property type="entry name" value="RelE/ParE_toxin"/>
</dbReference>
<dbReference type="RefSeq" id="WP_070742681.1">
    <property type="nucleotide sequence ID" value="NZ_MDZA01000116.1"/>
</dbReference>
<accession>A0A1G1TIL6</accession>
<sequence length="82" mass="9127">MAQLADITDGLQLRSVAAAYLLVDELMASAARLADFPYLGRALPEGNFPEVRELYVGKYRLVYTAGDFQVDIIAVLHQAQRR</sequence>
<dbReference type="InterPro" id="IPR035093">
    <property type="entry name" value="RelE/ParE_toxin_dom_sf"/>
</dbReference>
<comment type="caution">
    <text evidence="3">The sequence shown here is derived from an EMBL/GenBank/DDBJ whole genome shotgun (WGS) entry which is preliminary data.</text>
</comment>
<dbReference type="Gene3D" id="3.30.2310.20">
    <property type="entry name" value="RelE-like"/>
    <property type="match status" value="1"/>
</dbReference>
<dbReference type="Pfam" id="PF05016">
    <property type="entry name" value="ParE_toxin"/>
    <property type="match status" value="1"/>
</dbReference>
<protein>
    <recommendedName>
        <fullName evidence="5">Plasmid stabilization protein</fullName>
    </recommendedName>
</protein>
<dbReference type="OrthoDB" id="5574284at2"/>
<reference evidence="3 4" key="1">
    <citation type="submission" date="2016-08" db="EMBL/GenBank/DDBJ databases">
        <title>Hymenobacter coccineus sp. nov., Hymenobacter lapidarius sp. nov. and Hymenobacter glacialis sp. nov., isolated from Antarctic soil.</title>
        <authorList>
            <person name="Sedlacek I."/>
            <person name="Kralova S."/>
            <person name="Kyrova K."/>
            <person name="Maslanova I."/>
            <person name="Stankova E."/>
            <person name="Vrbovska V."/>
            <person name="Nemec M."/>
            <person name="Bartak M."/>
            <person name="Svec P."/>
            <person name="Busse H.-J."/>
            <person name="Pantucek R."/>
        </authorList>
    </citation>
    <scope>NUCLEOTIDE SEQUENCE [LARGE SCALE GENOMIC DNA]</scope>
    <source>
        <strain evidence="3 4">CCM 8649</strain>
    </source>
</reference>
<dbReference type="Proteomes" id="UP000177506">
    <property type="component" value="Unassembled WGS sequence"/>
</dbReference>